<gene>
    <name evidence="1" type="ORF">C1H46_032868</name>
</gene>
<dbReference type="Proteomes" id="UP000315295">
    <property type="component" value="Unassembled WGS sequence"/>
</dbReference>
<dbReference type="AlphaFoldDB" id="A0A540L5F6"/>
<accession>A0A540L5F6</accession>
<keyword evidence="2" id="KW-1185">Reference proteome</keyword>
<evidence type="ECO:0000313" key="2">
    <source>
        <dbReference type="Proteomes" id="UP000315295"/>
    </source>
</evidence>
<evidence type="ECO:0000313" key="1">
    <source>
        <dbReference type="EMBL" id="TQD81569.1"/>
    </source>
</evidence>
<protein>
    <submittedName>
        <fullName evidence="1">Uncharacterized protein</fullName>
    </submittedName>
</protein>
<proteinExistence type="predicted"/>
<feature type="non-terminal residue" evidence="1">
    <location>
        <position position="1"/>
    </location>
</feature>
<organism evidence="1 2">
    <name type="scientific">Malus baccata</name>
    <name type="common">Siberian crab apple</name>
    <name type="synonym">Pyrus baccata</name>
    <dbReference type="NCBI Taxonomy" id="106549"/>
    <lineage>
        <taxon>Eukaryota</taxon>
        <taxon>Viridiplantae</taxon>
        <taxon>Streptophyta</taxon>
        <taxon>Embryophyta</taxon>
        <taxon>Tracheophyta</taxon>
        <taxon>Spermatophyta</taxon>
        <taxon>Magnoliopsida</taxon>
        <taxon>eudicotyledons</taxon>
        <taxon>Gunneridae</taxon>
        <taxon>Pentapetalae</taxon>
        <taxon>rosids</taxon>
        <taxon>fabids</taxon>
        <taxon>Rosales</taxon>
        <taxon>Rosaceae</taxon>
        <taxon>Amygdaloideae</taxon>
        <taxon>Maleae</taxon>
        <taxon>Malus</taxon>
    </lineage>
</organism>
<sequence length="96" mass="10626">PVTLTRSQGTARPHLVIRASVGHVTLLTDASGLWSAEYARALLGATITSADYKEVCTSHGDVLMQCSEDVIRPMYGQRWPYSAKWGEFKNLSEHPH</sequence>
<name>A0A540L5F6_MALBA</name>
<comment type="caution">
    <text evidence="1">The sequence shown here is derived from an EMBL/GenBank/DDBJ whole genome shotgun (WGS) entry which is preliminary data.</text>
</comment>
<dbReference type="EMBL" id="VIEB01000759">
    <property type="protein sequence ID" value="TQD81569.1"/>
    <property type="molecule type" value="Genomic_DNA"/>
</dbReference>
<reference evidence="1 2" key="1">
    <citation type="journal article" date="2019" name="G3 (Bethesda)">
        <title>Sequencing of a Wild Apple (Malus baccata) Genome Unravels the Differences Between Cultivated and Wild Apple Species Regarding Disease Resistance and Cold Tolerance.</title>
        <authorList>
            <person name="Chen X."/>
        </authorList>
    </citation>
    <scope>NUCLEOTIDE SEQUENCE [LARGE SCALE GENOMIC DNA]</scope>
    <source>
        <strain evidence="2">cv. Shandingzi</strain>
        <tissue evidence="1">Leaves</tissue>
    </source>
</reference>